<organism evidence="1 2">
    <name type="scientific">Sumerlaea chitinivorans</name>
    <dbReference type="NCBI Taxonomy" id="2250252"/>
    <lineage>
        <taxon>Bacteria</taxon>
        <taxon>Candidatus Sumerlaeota</taxon>
        <taxon>Candidatus Sumerlaeia</taxon>
        <taxon>Candidatus Sumerlaeales</taxon>
        <taxon>Candidatus Sumerlaeaceae</taxon>
        <taxon>Candidatus Sumerlaea</taxon>
    </lineage>
</organism>
<dbReference type="EMBL" id="CP030759">
    <property type="protein sequence ID" value="AXA36032.1"/>
    <property type="molecule type" value="Genomic_DNA"/>
</dbReference>
<evidence type="ECO:0000313" key="1">
    <source>
        <dbReference type="EMBL" id="AXA36032.1"/>
    </source>
</evidence>
<sequence length="82" mass="9073">MEQLQIAVGDKVEHATFGKGTVTAVWGEGEQTKVTVKFAKEVGEKKLLVRMANLKILSDRTQLLPDEENDDAQAEELSKSDE</sequence>
<reference evidence="1 2" key="1">
    <citation type="submission" date="2018-05" db="EMBL/GenBank/DDBJ databases">
        <title>A metagenomic window into the 2 km-deep terrestrial subsurface aquifer revealed taxonomically and functionally diverse microbial community comprising novel uncultured bacterial lineages.</title>
        <authorList>
            <person name="Kadnikov V.V."/>
            <person name="Mardanov A.V."/>
            <person name="Beletsky A.V."/>
            <person name="Banks D."/>
            <person name="Pimenov N.V."/>
            <person name="Frank Y.A."/>
            <person name="Karnachuk O.V."/>
            <person name="Ravin N.V."/>
        </authorList>
    </citation>
    <scope>NUCLEOTIDE SEQUENCE [LARGE SCALE GENOMIC DNA]</scope>
    <source>
        <strain evidence="1">BY</strain>
    </source>
</reference>
<protein>
    <submittedName>
        <fullName evidence="1">Uncharacterized protein</fullName>
    </submittedName>
</protein>
<proteinExistence type="predicted"/>
<accession>A0A2Z4Y5Q2</accession>
<gene>
    <name evidence="1" type="ORF">BRCON_1255</name>
</gene>
<dbReference type="Proteomes" id="UP000262583">
    <property type="component" value="Chromosome"/>
</dbReference>
<dbReference type="Pfam" id="PF21196">
    <property type="entry name" value="PcrA_UvrD_tudor"/>
    <property type="match status" value="1"/>
</dbReference>
<dbReference type="KEGG" id="schv:BRCON_1255"/>
<evidence type="ECO:0000313" key="2">
    <source>
        <dbReference type="Proteomes" id="UP000262583"/>
    </source>
</evidence>
<dbReference type="AlphaFoldDB" id="A0A2Z4Y5Q2"/>
<name>A0A2Z4Y5Q2_SUMC1</name>